<keyword evidence="4 6" id="KW-1133">Transmembrane helix</keyword>
<dbReference type="EMBL" id="AJWY01012681">
    <property type="protein sequence ID" value="EKC49263.1"/>
    <property type="molecule type" value="Genomic_DNA"/>
</dbReference>
<dbReference type="AlphaFoldDB" id="K1RV61"/>
<comment type="subcellular location">
    <subcellularLocation>
        <location evidence="1">Cell membrane</location>
        <topology evidence="1">Multi-pass membrane protein</topology>
    </subcellularLocation>
</comment>
<evidence type="ECO:0000259" key="7">
    <source>
        <dbReference type="Pfam" id="PF03553"/>
    </source>
</evidence>
<dbReference type="PANTHER" id="PTHR43478">
    <property type="entry name" value="NA+/H+ ANTIPORTER-RELATED"/>
    <property type="match status" value="1"/>
</dbReference>
<proteinExistence type="predicted"/>
<evidence type="ECO:0000256" key="3">
    <source>
        <dbReference type="ARBA" id="ARBA00022692"/>
    </source>
</evidence>
<evidence type="ECO:0000256" key="4">
    <source>
        <dbReference type="ARBA" id="ARBA00022989"/>
    </source>
</evidence>
<evidence type="ECO:0000256" key="2">
    <source>
        <dbReference type="ARBA" id="ARBA00022475"/>
    </source>
</evidence>
<feature type="transmembrane region" description="Helical" evidence="6">
    <location>
        <begin position="101"/>
        <end position="122"/>
    </location>
</feature>
<reference evidence="8" key="1">
    <citation type="journal article" date="2013" name="Environ. Microbiol.">
        <title>Microbiota from the distal guts of lean and obese adolescents exhibit partial functional redundancy besides clear differences in community structure.</title>
        <authorList>
            <person name="Ferrer M."/>
            <person name="Ruiz A."/>
            <person name="Lanza F."/>
            <person name="Haange S.B."/>
            <person name="Oberbach A."/>
            <person name="Till H."/>
            <person name="Bargiela R."/>
            <person name="Campoy C."/>
            <person name="Segura M.T."/>
            <person name="Richter M."/>
            <person name="von Bergen M."/>
            <person name="Seifert J."/>
            <person name="Suarez A."/>
        </authorList>
    </citation>
    <scope>NUCLEOTIDE SEQUENCE</scope>
</reference>
<gene>
    <name evidence="8" type="ORF">LEA_18481</name>
</gene>
<evidence type="ECO:0000256" key="6">
    <source>
        <dbReference type="SAM" id="Phobius"/>
    </source>
</evidence>
<feature type="non-terminal residue" evidence="8">
    <location>
        <position position="151"/>
    </location>
</feature>
<dbReference type="Pfam" id="PF03553">
    <property type="entry name" value="Na_H_antiporter"/>
    <property type="match status" value="1"/>
</dbReference>
<accession>K1RV61</accession>
<evidence type="ECO:0000256" key="1">
    <source>
        <dbReference type="ARBA" id="ARBA00004651"/>
    </source>
</evidence>
<protein>
    <submittedName>
        <fullName evidence="8">Na+/H+ antiporter</fullName>
    </submittedName>
</protein>
<sequence length="151" mass="16450">MLIPITTWVAVIAGIIQTEFSRINIAEDSYAAYNQALPYLLYPILALLLVPLVAISGREFGSMARAEHRAVFENKPWSDASAKLNVSSNDNFDYSNAKASVAVVPLVVLFGMIIIMFVSFGFPAKELSSTETKMSLATAYFLGSMACVLMV</sequence>
<dbReference type="GO" id="GO:0005886">
    <property type="term" value="C:plasma membrane"/>
    <property type="evidence" value="ECO:0007669"/>
    <property type="project" value="UniProtKB-SubCell"/>
</dbReference>
<name>K1RV61_9ZZZZ</name>
<keyword evidence="2" id="KW-1003">Cell membrane</keyword>
<evidence type="ECO:0000256" key="5">
    <source>
        <dbReference type="ARBA" id="ARBA00023136"/>
    </source>
</evidence>
<comment type="caution">
    <text evidence="8">The sequence shown here is derived from an EMBL/GenBank/DDBJ whole genome shotgun (WGS) entry which is preliminary data.</text>
</comment>
<organism evidence="8">
    <name type="scientific">human gut metagenome</name>
    <dbReference type="NCBI Taxonomy" id="408170"/>
    <lineage>
        <taxon>unclassified sequences</taxon>
        <taxon>metagenomes</taxon>
        <taxon>organismal metagenomes</taxon>
    </lineage>
</organism>
<evidence type="ECO:0000313" key="8">
    <source>
        <dbReference type="EMBL" id="EKC49263.1"/>
    </source>
</evidence>
<dbReference type="InterPro" id="IPR018461">
    <property type="entry name" value="Na/H_Antiport_NhaC-like_C"/>
</dbReference>
<feature type="domain" description="Na+/H+ antiporter NhaC-like C-terminal" evidence="7">
    <location>
        <begin position="2"/>
        <end position="145"/>
    </location>
</feature>
<keyword evidence="5 6" id="KW-0472">Membrane</keyword>
<keyword evidence="3 6" id="KW-0812">Transmembrane</keyword>
<dbReference type="PANTHER" id="PTHR43478:SF1">
    <property type="entry name" value="NA+_H+ ANTIPORTER NHAC-LIKE C-TERMINAL DOMAIN-CONTAINING PROTEIN"/>
    <property type="match status" value="1"/>
</dbReference>
<feature type="transmembrane region" description="Helical" evidence="6">
    <location>
        <begin position="36"/>
        <end position="55"/>
    </location>
</feature>